<accession>A0AAN9L9I9</accession>
<evidence type="ECO:0000256" key="1">
    <source>
        <dbReference type="SAM" id="Phobius"/>
    </source>
</evidence>
<reference evidence="3 4" key="1">
    <citation type="submission" date="2024-01" db="EMBL/GenBank/DDBJ databases">
        <title>The genomes of 5 underutilized Papilionoideae crops provide insights into root nodulation and disease resistanc.</title>
        <authorList>
            <person name="Jiang F."/>
        </authorList>
    </citation>
    <scope>NUCLEOTIDE SEQUENCE [LARGE SCALE GENOMIC DNA]</scope>
    <source>
        <strain evidence="3">JINMINGXINNONG_FW02</strain>
        <tissue evidence="3">Leaves</tissue>
    </source>
</reference>
<gene>
    <name evidence="3" type="ORF">VNO80_28675</name>
</gene>
<protein>
    <submittedName>
        <fullName evidence="3">Uncharacterized protein</fullName>
    </submittedName>
</protein>
<keyword evidence="4" id="KW-1185">Reference proteome</keyword>
<keyword evidence="2" id="KW-0732">Signal</keyword>
<proteinExistence type="predicted"/>
<keyword evidence="1" id="KW-0472">Membrane</keyword>
<comment type="caution">
    <text evidence="3">The sequence shown here is derived from an EMBL/GenBank/DDBJ whole genome shotgun (WGS) entry which is preliminary data.</text>
</comment>
<dbReference type="AlphaFoldDB" id="A0AAN9L9I9"/>
<dbReference type="Proteomes" id="UP001374584">
    <property type="component" value="Unassembled WGS sequence"/>
</dbReference>
<organism evidence="3 4">
    <name type="scientific">Phaseolus coccineus</name>
    <name type="common">Scarlet runner bean</name>
    <name type="synonym">Phaseolus multiflorus</name>
    <dbReference type="NCBI Taxonomy" id="3886"/>
    <lineage>
        <taxon>Eukaryota</taxon>
        <taxon>Viridiplantae</taxon>
        <taxon>Streptophyta</taxon>
        <taxon>Embryophyta</taxon>
        <taxon>Tracheophyta</taxon>
        <taxon>Spermatophyta</taxon>
        <taxon>Magnoliopsida</taxon>
        <taxon>eudicotyledons</taxon>
        <taxon>Gunneridae</taxon>
        <taxon>Pentapetalae</taxon>
        <taxon>rosids</taxon>
        <taxon>fabids</taxon>
        <taxon>Fabales</taxon>
        <taxon>Fabaceae</taxon>
        <taxon>Papilionoideae</taxon>
        <taxon>50 kb inversion clade</taxon>
        <taxon>NPAAA clade</taxon>
        <taxon>indigoferoid/millettioid clade</taxon>
        <taxon>Phaseoleae</taxon>
        <taxon>Phaseolus</taxon>
    </lineage>
</organism>
<dbReference type="PANTHER" id="PTHR34355:SF8">
    <property type="entry name" value="JOSEPHIN-LIKE PROTEIN"/>
    <property type="match status" value="1"/>
</dbReference>
<sequence length="463" mass="52078">MVAWWICMDVRVCLRKLRLSLQACLLKLNGYLGGSSKACKIHCNGKMSEWITGHLKGKRVGVGTLALLFKIYERRTKKDAETGSRMTSVLTKSPIKVLMGKKRHWADGLRSMNEIKPDLEGLAEPTAFAKVTNDALKFCDSDLVPLVHPIVERRYHTGVGISEGADFNGFARVSHFLSLLRSVTMVNEWKRHKHGDRLCRRRGPRTQDFRNITEDKEGAKSSCRPCNTSSKAMLIRSIRHLLTLSLSLIPLYINLDIFIPVSLLSLHGSTTLSFDQTPFSLSNSIPILLLFTLKTLPHHCFVMVDGRPPTLVLLLLCLSSLSDSFFFFEILAFYAIGGLGLFIKMLRKSKRVSFSPDVNVKQTMFLKHSVLGNSKRVIGSWSFSRMSRDPLLSPVRFLLRLGEKVANSIRDVSMGRRSSRKVSSSTLVRSRSLSDPNDSSYRAKAVEDCIEFLHSSSSRERPS</sequence>
<dbReference type="PANTHER" id="PTHR34355">
    <property type="entry name" value="JOSEPHIN-LIKE PROTEIN"/>
    <property type="match status" value="1"/>
</dbReference>
<feature type="chain" id="PRO_5042945235" evidence="2">
    <location>
        <begin position="16"/>
        <end position="463"/>
    </location>
</feature>
<evidence type="ECO:0000313" key="4">
    <source>
        <dbReference type="Proteomes" id="UP001374584"/>
    </source>
</evidence>
<name>A0AAN9L9I9_PHACN</name>
<feature type="transmembrane region" description="Helical" evidence="1">
    <location>
        <begin position="311"/>
        <end position="343"/>
    </location>
</feature>
<feature type="transmembrane region" description="Helical" evidence="1">
    <location>
        <begin position="241"/>
        <end position="263"/>
    </location>
</feature>
<dbReference type="EMBL" id="JAYMYR010000011">
    <property type="protein sequence ID" value="KAK7331930.1"/>
    <property type="molecule type" value="Genomic_DNA"/>
</dbReference>
<evidence type="ECO:0000313" key="3">
    <source>
        <dbReference type="EMBL" id="KAK7331930.1"/>
    </source>
</evidence>
<keyword evidence="1" id="KW-0812">Transmembrane</keyword>
<keyword evidence="1" id="KW-1133">Transmembrane helix</keyword>
<evidence type="ECO:0000256" key="2">
    <source>
        <dbReference type="SAM" id="SignalP"/>
    </source>
</evidence>
<feature type="signal peptide" evidence="2">
    <location>
        <begin position="1"/>
        <end position="15"/>
    </location>
</feature>